<evidence type="ECO:0000313" key="12">
    <source>
        <dbReference type="EMBL" id="KAF5202456.1"/>
    </source>
</evidence>
<dbReference type="EC" id="5.6.2.3" evidence="9"/>
<protein>
    <recommendedName>
        <fullName evidence="9">ATP-dependent DNA helicase</fullName>
        <ecNumber evidence="9">5.6.2.3</ecNumber>
    </recommendedName>
</protein>
<keyword evidence="8" id="KW-0413">Isomerase</keyword>
<comment type="cofactor">
    <cofactor evidence="9">
        <name>Mg(2+)</name>
        <dbReference type="ChEBI" id="CHEBI:18420"/>
    </cofactor>
</comment>
<reference evidence="12 13" key="1">
    <citation type="submission" date="2020-06" db="EMBL/GenBank/DDBJ databases">
        <title>Transcriptomic and genomic resources for Thalictrum thalictroides and T. hernandezii: Facilitating candidate gene discovery in an emerging model plant lineage.</title>
        <authorList>
            <person name="Arias T."/>
            <person name="Riano-Pachon D.M."/>
            <person name="Di Stilio V.S."/>
        </authorList>
    </citation>
    <scope>NUCLEOTIDE SEQUENCE [LARGE SCALE GENOMIC DNA]</scope>
    <source>
        <strain evidence="13">cv. WT478/WT964</strain>
        <tissue evidence="12">Leaves</tissue>
    </source>
</reference>
<dbReference type="OrthoDB" id="272985at2759"/>
<evidence type="ECO:0000313" key="13">
    <source>
        <dbReference type="Proteomes" id="UP000554482"/>
    </source>
</evidence>
<evidence type="ECO:0000256" key="4">
    <source>
        <dbReference type="ARBA" id="ARBA00022806"/>
    </source>
</evidence>
<keyword evidence="13" id="KW-1185">Reference proteome</keyword>
<dbReference type="GO" id="GO:0006310">
    <property type="term" value="P:DNA recombination"/>
    <property type="evidence" value="ECO:0007669"/>
    <property type="project" value="UniProtKB-KW"/>
</dbReference>
<dbReference type="CDD" id="cd18809">
    <property type="entry name" value="SF1_C_RecD"/>
    <property type="match status" value="1"/>
</dbReference>
<evidence type="ECO:0000256" key="3">
    <source>
        <dbReference type="ARBA" id="ARBA00022801"/>
    </source>
</evidence>
<dbReference type="InterPro" id="IPR027417">
    <property type="entry name" value="P-loop_NTPase"/>
</dbReference>
<dbReference type="GO" id="GO:0005524">
    <property type="term" value="F:ATP binding"/>
    <property type="evidence" value="ECO:0007669"/>
    <property type="project" value="UniProtKB-KW"/>
</dbReference>
<dbReference type="GO" id="GO:0016787">
    <property type="term" value="F:hydrolase activity"/>
    <property type="evidence" value="ECO:0007669"/>
    <property type="project" value="UniProtKB-KW"/>
</dbReference>
<sequence>MLRYTSHILFSFFRHRVSATLIPQTRCFSAKRLTRSTNLNDYLKSQNLSNQQQSILKAITETQSVFISGPAGTGKSYVVSLATELLRRKIYQPYEVFVTASTGVSACALNGQTLHSFAGIGLGEGEKEVLLKKVLKNGKACSRWRTAKALVIDEISMIECDLFEKIEYIARNIRGAAHRNKPWGGIQLIVSGDFFQLPPIMKEQEHLGKEFAFEATCWEASFDLQVELTQIFRQTDLDFINLLQRVRRGQKDEHHLELLHHCCNVLTDSSESVPSLFPRNKDVNRVNEGRLRRLGNETFKYTARDSGKQPWKGQLKLGIAPDELEICIDARVMLIKNKDLRAGLVNGATGTVVDFVEAAGKKHSGICTNGLLPKVRFDSGLVAVINPETWEVTEGEVKVATRRQIPLILAWAVTIHKCQGMTLECLHTDLSRAFGYGMVYVALSRVRSLKGLYLSGFTSSKIKAHPKVLEFYDKAFCS</sequence>
<keyword evidence="9" id="KW-0233">DNA recombination</keyword>
<dbReference type="CDD" id="cd18037">
    <property type="entry name" value="DEXSc_Pif1_like"/>
    <property type="match status" value="1"/>
</dbReference>
<dbReference type="PANTHER" id="PTHR47642:SF5">
    <property type="entry name" value="ATP-DEPENDENT DNA HELICASE"/>
    <property type="match status" value="1"/>
</dbReference>
<evidence type="ECO:0000256" key="2">
    <source>
        <dbReference type="ARBA" id="ARBA00022763"/>
    </source>
</evidence>
<dbReference type="EMBL" id="JABWDY010008103">
    <property type="protein sequence ID" value="KAF5202456.1"/>
    <property type="molecule type" value="Genomic_DNA"/>
</dbReference>
<dbReference type="InterPro" id="IPR051055">
    <property type="entry name" value="PIF1_helicase"/>
</dbReference>
<proteinExistence type="inferred from homology"/>
<comment type="catalytic activity">
    <reaction evidence="9">
        <text>ATP + H2O = ADP + phosphate + H(+)</text>
        <dbReference type="Rhea" id="RHEA:13065"/>
        <dbReference type="ChEBI" id="CHEBI:15377"/>
        <dbReference type="ChEBI" id="CHEBI:15378"/>
        <dbReference type="ChEBI" id="CHEBI:30616"/>
        <dbReference type="ChEBI" id="CHEBI:43474"/>
        <dbReference type="ChEBI" id="CHEBI:456216"/>
        <dbReference type="EC" id="5.6.2.3"/>
    </reaction>
</comment>
<dbReference type="InterPro" id="IPR049163">
    <property type="entry name" value="Pif1-like_2B_dom"/>
</dbReference>
<dbReference type="AlphaFoldDB" id="A0A7J6WYD3"/>
<name>A0A7J6WYD3_THATH</name>
<keyword evidence="2 9" id="KW-0227">DNA damage</keyword>
<dbReference type="PANTHER" id="PTHR47642">
    <property type="entry name" value="ATP-DEPENDENT DNA HELICASE"/>
    <property type="match status" value="1"/>
</dbReference>
<evidence type="ECO:0000259" key="11">
    <source>
        <dbReference type="Pfam" id="PF21530"/>
    </source>
</evidence>
<keyword evidence="3 9" id="KW-0378">Hydrolase</keyword>
<evidence type="ECO:0000259" key="10">
    <source>
        <dbReference type="Pfam" id="PF05970"/>
    </source>
</evidence>
<evidence type="ECO:0000256" key="5">
    <source>
        <dbReference type="ARBA" id="ARBA00022840"/>
    </source>
</evidence>
<dbReference type="Proteomes" id="UP000554482">
    <property type="component" value="Unassembled WGS sequence"/>
</dbReference>
<evidence type="ECO:0000256" key="9">
    <source>
        <dbReference type="RuleBase" id="RU363044"/>
    </source>
</evidence>
<dbReference type="Pfam" id="PF21530">
    <property type="entry name" value="Pif1_2B_dom"/>
    <property type="match status" value="1"/>
</dbReference>
<evidence type="ECO:0000256" key="6">
    <source>
        <dbReference type="ARBA" id="ARBA00023125"/>
    </source>
</evidence>
<dbReference type="SUPFAM" id="SSF52540">
    <property type="entry name" value="P-loop containing nucleoside triphosphate hydrolases"/>
    <property type="match status" value="2"/>
</dbReference>
<keyword evidence="6" id="KW-0238">DNA-binding</keyword>
<gene>
    <name evidence="12" type="ORF">FRX31_007958</name>
</gene>
<dbReference type="GO" id="GO:0043139">
    <property type="term" value="F:5'-3' DNA helicase activity"/>
    <property type="evidence" value="ECO:0007669"/>
    <property type="project" value="UniProtKB-EC"/>
</dbReference>
<keyword evidence="5 9" id="KW-0067">ATP-binding</keyword>
<evidence type="ECO:0000256" key="8">
    <source>
        <dbReference type="ARBA" id="ARBA00023235"/>
    </source>
</evidence>
<dbReference type="Pfam" id="PF05970">
    <property type="entry name" value="PIF1"/>
    <property type="match status" value="1"/>
</dbReference>
<dbReference type="InterPro" id="IPR010285">
    <property type="entry name" value="DNA_helicase_pif1-like_DEAD"/>
</dbReference>
<evidence type="ECO:0000256" key="7">
    <source>
        <dbReference type="ARBA" id="ARBA00023204"/>
    </source>
</evidence>
<feature type="domain" description="DNA helicase Pif1-like DEAD-box helicase" evidence="10">
    <location>
        <begin position="48"/>
        <end position="253"/>
    </location>
</feature>
<keyword evidence="7 9" id="KW-0234">DNA repair</keyword>
<dbReference type="Gene3D" id="3.40.50.300">
    <property type="entry name" value="P-loop containing nucleotide triphosphate hydrolases"/>
    <property type="match status" value="1"/>
</dbReference>
<dbReference type="GO" id="GO:0006281">
    <property type="term" value="P:DNA repair"/>
    <property type="evidence" value="ECO:0007669"/>
    <property type="project" value="UniProtKB-KW"/>
</dbReference>
<comment type="similarity">
    <text evidence="9">Belongs to the helicase family.</text>
</comment>
<evidence type="ECO:0000256" key="1">
    <source>
        <dbReference type="ARBA" id="ARBA00022741"/>
    </source>
</evidence>
<dbReference type="GO" id="GO:0000723">
    <property type="term" value="P:telomere maintenance"/>
    <property type="evidence" value="ECO:0007669"/>
    <property type="project" value="InterPro"/>
</dbReference>
<keyword evidence="1 9" id="KW-0547">Nucleotide-binding</keyword>
<comment type="caution">
    <text evidence="12">The sequence shown here is derived from an EMBL/GenBank/DDBJ whole genome shotgun (WGS) entry which is preliminary data.</text>
</comment>
<accession>A0A7J6WYD3</accession>
<keyword evidence="4 9" id="KW-0347">Helicase</keyword>
<feature type="domain" description="DNA helicase Pif1-like 2B" evidence="11">
    <location>
        <begin position="319"/>
        <end position="355"/>
    </location>
</feature>
<organism evidence="12 13">
    <name type="scientific">Thalictrum thalictroides</name>
    <name type="common">Rue-anemone</name>
    <name type="synonym">Anemone thalictroides</name>
    <dbReference type="NCBI Taxonomy" id="46969"/>
    <lineage>
        <taxon>Eukaryota</taxon>
        <taxon>Viridiplantae</taxon>
        <taxon>Streptophyta</taxon>
        <taxon>Embryophyta</taxon>
        <taxon>Tracheophyta</taxon>
        <taxon>Spermatophyta</taxon>
        <taxon>Magnoliopsida</taxon>
        <taxon>Ranunculales</taxon>
        <taxon>Ranunculaceae</taxon>
        <taxon>Thalictroideae</taxon>
        <taxon>Thalictrum</taxon>
    </lineage>
</organism>